<comment type="similarity">
    <text evidence="1">Belongs to the peptidase A1 family.</text>
</comment>
<dbReference type="PANTHER" id="PTHR47966">
    <property type="entry name" value="BETA-SITE APP-CLEAVING ENZYME, ISOFORM A-RELATED"/>
    <property type="match status" value="1"/>
</dbReference>
<keyword evidence="2" id="KW-0732">Signal</keyword>
<keyword evidence="4" id="KW-1185">Reference proteome</keyword>
<dbReference type="AlphaFoldDB" id="A0A914HQL1"/>
<dbReference type="PANTHER" id="PTHR47966:SF73">
    <property type="entry name" value="PEPTIDASE A1 DOMAIN-CONTAINING PROTEIN"/>
    <property type="match status" value="1"/>
</dbReference>
<dbReference type="GO" id="GO:0006508">
    <property type="term" value="P:proteolysis"/>
    <property type="evidence" value="ECO:0007669"/>
    <property type="project" value="InterPro"/>
</dbReference>
<reference evidence="5" key="1">
    <citation type="submission" date="2022-11" db="UniProtKB">
        <authorList>
            <consortium name="WormBaseParasite"/>
        </authorList>
    </citation>
    <scope>IDENTIFICATION</scope>
</reference>
<dbReference type="CDD" id="cd05471">
    <property type="entry name" value="pepsin_like"/>
    <property type="match status" value="1"/>
</dbReference>
<evidence type="ECO:0000259" key="3">
    <source>
        <dbReference type="PROSITE" id="PS51767"/>
    </source>
</evidence>
<dbReference type="GO" id="GO:0004190">
    <property type="term" value="F:aspartic-type endopeptidase activity"/>
    <property type="evidence" value="ECO:0007669"/>
    <property type="project" value="InterPro"/>
</dbReference>
<name>A0A914HQL1_GLORO</name>
<dbReference type="InterPro" id="IPR001461">
    <property type="entry name" value="Aspartic_peptidase_A1"/>
</dbReference>
<dbReference type="PRINTS" id="PR00792">
    <property type="entry name" value="PEPSIN"/>
</dbReference>
<dbReference type="SUPFAM" id="SSF50630">
    <property type="entry name" value="Acid proteases"/>
    <property type="match status" value="1"/>
</dbReference>
<dbReference type="InterPro" id="IPR034164">
    <property type="entry name" value="Pepsin-like_dom"/>
</dbReference>
<sequence length="317" mass="35227">MNVFFVILVLILATVLLDYGYCSAVHRMPLHKKQKAPNAFASRESMQCAHHNKQPYNLIVFDINDIEYYVQISIGTPPQAFSVLLDTGSSVLPDAGCFLGCKHYGDEFCTAQCDEQCCGQNAKFERVTMPKSCQNVTKFNSHASSTYRKRNITFSLLYDTGFAVGSICQDVVKIPDRVKAFTLGDIDDENCGGITDWIPIIPNELGQWNVNIDNITLDDGTSISALNTGIVGSGTSLLYGPSDVKVGPITFLINGHDYQLTKDTLILNCKQQGDTECTFGILGDATRPYWLLETRFVRNSAKFTTLNIKHLHCLKQR</sequence>
<proteinExistence type="inferred from homology"/>
<feature type="domain" description="Peptidase A1" evidence="3">
    <location>
        <begin position="68"/>
        <end position="317"/>
    </location>
</feature>
<evidence type="ECO:0000313" key="4">
    <source>
        <dbReference type="Proteomes" id="UP000887572"/>
    </source>
</evidence>
<evidence type="ECO:0000256" key="2">
    <source>
        <dbReference type="SAM" id="SignalP"/>
    </source>
</evidence>
<evidence type="ECO:0000256" key="1">
    <source>
        <dbReference type="ARBA" id="ARBA00007447"/>
    </source>
</evidence>
<dbReference type="WBParaSite" id="Gr19_v10_g3738.t1">
    <property type="protein sequence ID" value="Gr19_v10_g3738.t1"/>
    <property type="gene ID" value="Gr19_v10_g3738"/>
</dbReference>
<dbReference type="PROSITE" id="PS51767">
    <property type="entry name" value="PEPTIDASE_A1"/>
    <property type="match status" value="1"/>
</dbReference>
<accession>A0A914HQL1</accession>
<dbReference type="Proteomes" id="UP000887572">
    <property type="component" value="Unplaced"/>
</dbReference>
<protein>
    <submittedName>
        <fullName evidence="5">Peptidase A1 domain-containing protein</fullName>
    </submittedName>
</protein>
<dbReference type="Pfam" id="PF00026">
    <property type="entry name" value="Asp"/>
    <property type="match status" value="3"/>
</dbReference>
<feature type="signal peptide" evidence="2">
    <location>
        <begin position="1"/>
        <end position="24"/>
    </location>
</feature>
<dbReference type="InterPro" id="IPR033121">
    <property type="entry name" value="PEPTIDASE_A1"/>
</dbReference>
<feature type="chain" id="PRO_5036711594" evidence="2">
    <location>
        <begin position="25"/>
        <end position="317"/>
    </location>
</feature>
<organism evidence="4 5">
    <name type="scientific">Globodera rostochiensis</name>
    <name type="common">Golden nematode worm</name>
    <name type="synonym">Heterodera rostochiensis</name>
    <dbReference type="NCBI Taxonomy" id="31243"/>
    <lineage>
        <taxon>Eukaryota</taxon>
        <taxon>Metazoa</taxon>
        <taxon>Ecdysozoa</taxon>
        <taxon>Nematoda</taxon>
        <taxon>Chromadorea</taxon>
        <taxon>Rhabditida</taxon>
        <taxon>Tylenchina</taxon>
        <taxon>Tylenchomorpha</taxon>
        <taxon>Tylenchoidea</taxon>
        <taxon>Heteroderidae</taxon>
        <taxon>Heteroderinae</taxon>
        <taxon>Globodera</taxon>
    </lineage>
</organism>
<evidence type="ECO:0000313" key="5">
    <source>
        <dbReference type="WBParaSite" id="Gr19_v10_g3738.t1"/>
    </source>
</evidence>
<dbReference type="InterPro" id="IPR021109">
    <property type="entry name" value="Peptidase_aspartic_dom_sf"/>
</dbReference>
<dbReference type="Gene3D" id="2.40.70.10">
    <property type="entry name" value="Acid Proteases"/>
    <property type="match status" value="2"/>
</dbReference>